<sequence length="1318" mass="150765">MSWRGLEVEDLVQNLRQMVISFEQHIRDAGNFDQAEEAIIHLEREDENFNRYEFVRMLKKKIDESVSTLIEDEVERFAMEGQHVDTTGQVTLISKITQSVLQSKPFCDMSRKLKHNISVAVEELIRNFDAEFGEGKHRDMDDRLLTHHIKNMSDEEESSCGSSFNQGMLFTNNQVLQEVAEKLSKNRELQTKIDALHSLNQNMPADCISSDHWPQIRKNLMDVMLDPDPELSHLTQKFITRAFATTCPQTREIFTLLGENLITQFQSKRSLIPKVKNGLDVTSPEIVKLIKSFRLLNEFQQETVNYWIRFPDKYKEEILQSTLNLFSIHQMGGLMGNSAQLTPIHFVSLIDPKAQWFIKWMHGNYSRMSLLEMLKQYRPIVVNAVRHCLDFSANRKQPFDLMSDISDNYSKLSSQGSRRTYYAGVELEYAYFIHSVHLLGRLLCFANGRSFFPIKLKDSDEPVTITRLLNALVLVVVDPSTSHRSSRHARLFCILHIVPYEPGTLVTEILKSLCSSEQTCEICLYTDEITSTLLSPVSHYLDSQEHHMSKESTLLHVADIVSLIASSTKGRRHLMYGERKNMFTRTKSSAAHIIAKFTKKALIGDLPREAGPTPSKTVIGAYLYICRQLYNTCEGLLVLYPYDLHTVVAEAWRNASRETDGASTPTPSESSDSSDATAKQENYDVRVWEDTLRDNLLNFASTAKGILLLQQTGAMNECVSYMFARYEKKLQVSKCEKFGYGFMVTQVAATAPGMVALEKTGYIRALIEEIWSVLECGVSDTPIFTPKSWSVDPVDKASHKHLIRLLNVLSSFPAVFEVLAGKPLASKDEYSFREIPSTIADFMDRLIIMDSDAKIHSLFNFEHSHTFGLRVLSVMVSCLDTFLLLQSQYNFQDKLLTAQSLNEERNIIIDMLSIERNYVLVRTYLIGGPTERILPQRCLNEDPKSGSVYNFPLFSSFPVPREYTPNIGGRSTIKQDNELIKFLSVKKPEKGKAWLEKCRPIFIKILQTKSDSLKGNVVQQLLEVGSPIMAKIPEEAIFPLLDYTGTDSALKNVQLTPLQKLGVKIAVRQRNNQLNVFYRYGIHLKVIHTSAEVTDKLMHLLKQCAFFLQQQQRQADSKMKYLHSSYTGFDWFAATVFLIFNGNLEKSWNFLHKFSTLGCSGYLWVPRLHSSVHMPVGLMSSGISPLFSSTGHNIELVLQVELPLVASAFKMSGFTPAQICIHWLKQCFWNYLDWGDICHYICMCIIMGIDYQVYLCVSILKHVQKDIMEHMQTQDLIIFMKEKPLSGFHISNYMKYMLELEKKYRKIILSNMLNISKP</sequence>
<evidence type="ECO:0000256" key="2">
    <source>
        <dbReference type="ARBA" id="ARBA00004496"/>
    </source>
</evidence>
<evidence type="ECO:0000256" key="1">
    <source>
        <dbReference type="ARBA" id="ARBA00004138"/>
    </source>
</evidence>
<evidence type="ECO:0000259" key="12">
    <source>
        <dbReference type="Pfam" id="PF23431"/>
    </source>
</evidence>
<comment type="subcellular location">
    <subcellularLocation>
        <location evidence="1">Cell projection</location>
        <location evidence="1">Cilium</location>
    </subcellularLocation>
    <subcellularLocation>
        <location evidence="2">Cytoplasm</location>
    </subcellularLocation>
</comment>
<dbReference type="FunFam" id="1.10.472.80:FF:000031">
    <property type="entry name" value="TBC1 domain family, member 32"/>
    <property type="match status" value="1"/>
</dbReference>
<dbReference type="PANTHER" id="PTHR13465:SF3">
    <property type="entry name" value="PROTEIN BROAD-MINDED"/>
    <property type="match status" value="1"/>
</dbReference>
<feature type="compositionally biased region" description="Low complexity" evidence="10">
    <location>
        <begin position="662"/>
        <end position="677"/>
    </location>
</feature>
<evidence type="ECO:0000259" key="11">
    <source>
        <dbReference type="Pfam" id="PF14961"/>
    </source>
</evidence>
<dbReference type="Pfam" id="PF23431">
    <property type="entry name" value="BROMI_N"/>
    <property type="match status" value="1"/>
</dbReference>
<dbReference type="InterPro" id="IPR039156">
    <property type="entry name" value="PHAF1/BROMI"/>
</dbReference>
<evidence type="ECO:0000313" key="15">
    <source>
        <dbReference type="Proteomes" id="UP001186944"/>
    </source>
</evidence>
<keyword evidence="15" id="KW-1185">Reference proteome</keyword>
<evidence type="ECO:0000256" key="5">
    <source>
        <dbReference type="ARBA" id="ARBA00023069"/>
    </source>
</evidence>
<dbReference type="Proteomes" id="UP001186944">
    <property type="component" value="Unassembled WGS sequence"/>
</dbReference>
<dbReference type="InterPro" id="IPR032735">
    <property type="entry name" value="BROMI_M"/>
</dbReference>
<keyword evidence="5" id="KW-0969">Cilium</keyword>
<feature type="domain" description="BROMI N-terminal" evidence="12">
    <location>
        <begin position="13"/>
        <end position="130"/>
    </location>
</feature>
<evidence type="ECO:0000256" key="8">
    <source>
        <dbReference type="ARBA" id="ARBA00067690"/>
    </source>
</evidence>
<evidence type="ECO:0000256" key="9">
    <source>
        <dbReference type="ARBA" id="ARBA00075916"/>
    </source>
</evidence>
<comment type="function">
    <text evidence="7">Required for high-level Shh responses in the developing neural tube. Together with CDK20, controls the structure of the primary cilium by coordinating assembly of the ciliary membrane and axoneme, allowing GLI2 to be properly activated in response to Shh signaling.</text>
</comment>
<name>A0AA89BPL6_PINIB</name>
<dbReference type="EMBL" id="VSWD01000012">
    <property type="protein sequence ID" value="KAK3086457.1"/>
    <property type="molecule type" value="Genomic_DNA"/>
</dbReference>
<evidence type="ECO:0000256" key="4">
    <source>
        <dbReference type="ARBA" id="ARBA00022490"/>
    </source>
</evidence>
<dbReference type="Pfam" id="PF14961">
    <property type="entry name" value="BROMI"/>
    <property type="match status" value="1"/>
</dbReference>
<evidence type="ECO:0000259" key="13">
    <source>
        <dbReference type="Pfam" id="PF23440"/>
    </source>
</evidence>
<dbReference type="PANTHER" id="PTHR13465">
    <property type="entry name" value="UPF0183 PROTEIN"/>
    <property type="match status" value="1"/>
</dbReference>
<feature type="region of interest" description="Disordered" evidence="10">
    <location>
        <begin position="656"/>
        <end position="678"/>
    </location>
</feature>
<dbReference type="InterPro" id="IPR035969">
    <property type="entry name" value="Rab-GAP_TBC_sf"/>
</dbReference>
<proteinExistence type="predicted"/>
<gene>
    <name evidence="14" type="ORF">FSP39_018719</name>
</gene>
<organism evidence="14 15">
    <name type="scientific">Pinctada imbricata</name>
    <name type="common">Atlantic pearl-oyster</name>
    <name type="synonym">Pinctada martensii</name>
    <dbReference type="NCBI Taxonomy" id="66713"/>
    <lineage>
        <taxon>Eukaryota</taxon>
        <taxon>Metazoa</taxon>
        <taxon>Spiralia</taxon>
        <taxon>Lophotrochozoa</taxon>
        <taxon>Mollusca</taxon>
        <taxon>Bivalvia</taxon>
        <taxon>Autobranchia</taxon>
        <taxon>Pteriomorphia</taxon>
        <taxon>Pterioida</taxon>
        <taxon>Pterioidea</taxon>
        <taxon>Pteriidae</taxon>
        <taxon>Pinctada</taxon>
    </lineage>
</organism>
<protein>
    <recommendedName>
        <fullName evidence="8">Protein broad-minded</fullName>
    </recommendedName>
    <alternativeName>
        <fullName evidence="9">TBC1 domain family member 32</fullName>
    </alternativeName>
</protein>
<dbReference type="SUPFAM" id="SSF47923">
    <property type="entry name" value="Ypt/Rab-GAP domain of gyp1p"/>
    <property type="match status" value="1"/>
</dbReference>
<evidence type="ECO:0000256" key="3">
    <source>
        <dbReference type="ARBA" id="ARBA00022473"/>
    </source>
</evidence>
<evidence type="ECO:0000256" key="7">
    <source>
        <dbReference type="ARBA" id="ARBA00054310"/>
    </source>
</evidence>
<dbReference type="GO" id="GO:1905515">
    <property type="term" value="P:non-motile cilium assembly"/>
    <property type="evidence" value="ECO:0007669"/>
    <property type="project" value="TreeGrafter"/>
</dbReference>
<accession>A0AA89BPL6</accession>
<keyword evidence="4" id="KW-0963">Cytoplasm</keyword>
<keyword evidence="6" id="KW-0966">Cell projection</keyword>
<feature type="domain" description="BROMI C-terminal Rab TBC-like" evidence="13">
    <location>
        <begin position="878"/>
        <end position="1315"/>
    </location>
</feature>
<dbReference type="InterPro" id="IPR055391">
    <property type="entry name" value="BROMI_N"/>
</dbReference>
<keyword evidence="3" id="KW-0217">Developmental protein</keyword>
<evidence type="ECO:0000313" key="14">
    <source>
        <dbReference type="EMBL" id="KAK3086457.1"/>
    </source>
</evidence>
<feature type="domain" description="BROMI middle region" evidence="11">
    <location>
        <begin position="176"/>
        <end position="857"/>
    </location>
</feature>
<dbReference type="GO" id="GO:0005737">
    <property type="term" value="C:cytoplasm"/>
    <property type="evidence" value="ECO:0007669"/>
    <property type="project" value="UniProtKB-SubCell"/>
</dbReference>
<reference evidence="14" key="1">
    <citation type="submission" date="2019-08" db="EMBL/GenBank/DDBJ databases">
        <title>The improved chromosome-level genome for the pearl oyster Pinctada fucata martensii using PacBio sequencing and Hi-C.</title>
        <authorList>
            <person name="Zheng Z."/>
        </authorList>
    </citation>
    <scope>NUCLEOTIDE SEQUENCE</scope>
    <source>
        <strain evidence="14">ZZ-2019</strain>
        <tissue evidence="14">Adductor muscle</tissue>
    </source>
</reference>
<evidence type="ECO:0000256" key="6">
    <source>
        <dbReference type="ARBA" id="ARBA00023273"/>
    </source>
</evidence>
<dbReference type="GO" id="GO:0005929">
    <property type="term" value="C:cilium"/>
    <property type="evidence" value="ECO:0007669"/>
    <property type="project" value="UniProtKB-SubCell"/>
</dbReference>
<comment type="caution">
    <text evidence="14">The sequence shown here is derived from an EMBL/GenBank/DDBJ whole genome shotgun (WGS) entry which is preliminary data.</text>
</comment>
<dbReference type="Pfam" id="PF23440">
    <property type="entry name" value="BROMI_C"/>
    <property type="match status" value="1"/>
</dbReference>
<dbReference type="Gene3D" id="1.10.472.80">
    <property type="entry name" value="Ypt/Rab-GAP domain of gyp1p, domain 3"/>
    <property type="match status" value="1"/>
</dbReference>
<evidence type="ECO:0000256" key="10">
    <source>
        <dbReference type="SAM" id="MobiDB-lite"/>
    </source>
</evidence>
<dbReference type="InterPro" id="IPR055392">
    <property type="entry name" value="BROMI_C"/>
</dbReference>